<gene>
    <name evidence="2" type="ORF">F7D09_1815</name>
</gene>
<evidence type="ECO:0000313" key="2">
    <source>
        <dbReference type="EMBL" id="KAB7789681.1"/>
    </source>
</evidence>
<dbReference type="EMBL" id="WBVT01000036">
    <property type="protein sequence ID" value="KAB7789681.1"/>
    <property type="molecule type" value="Genomic_DNA"/>
</dbReference>
<name>A0A6I1GT90_9BIFI</name>
<reference evidence="2 3" key="1">
    <citation type="submission" date="2019-09" db="EMBL/GenBank/DDBJ databases">
        <title>Characterization of the phylogenetic diversity of two novel species belonging to the genus Bifidobacterium: Bifidobacterium cebidarum sp. nov. and Bifidobacterium leontopitheci sp. nov.</title>
        <authorList>
            <person name="Lugli G.A."/>
            <person name="Duranti S."/>
            <person name="Milani C."/>
            <person name="Turroni F."/>
            <person name="Ventura M."/>
        </authorList>
    </citation>
    <scope>NUCLEOTIDE SEQUENCE [LARGE SCALE GENOMIC DNA]</scope>
    <source>
        <strain evidence="2 3">LMG 31471</strain>
    </source>
</reference>
<dbReference type="Proteomes" id="UP000441772">
    <property type="component" value="Unassembled WGS sequence"/>
</dbReference>
<keyword evidence="3" id="KW-1185">Reference proteome</keyword>
<comment type="caution">
    <text evidence="2">The sequence shown here is derived from an EMBL/GenBank/DDBJ whole genome shotgun (WGS) entry which is preliminary data.</text>
</comment>
<feature type="region of interest" description="Disordered" evidence="1">
    <location>
        <begin position="17"/>
        <end position="56"/>
    </location>
</feature>
<accession>A0A6I1GT90</accession>
<evidence type="ECO:0000256" key="1">
    <source>
        <dbReference type="SAM" id="MobiDB-lite"/>
    </source>
</evidence>
<organism evidence="2 3">
    <name type="scientific">Bifidobacterium leontopitheci</name>
    <dbReference type="NCBI Taxonomy" id="2650774"/>
    <lineage>
        <taxon>Bacteria</taxon>
        <taxon>Bacillati</taxon>
        <taxon>Actinomycetota</taxon>
        <taxon>Actinomycetes</taxon>
        <taxon>Bifidobacteriales</taxon>
        <taxon>Bifidobacteriaceae</taxon>
        <taxon>Bifidobacterium</taxon>
    </lineage>
</organism>
<evidence type="ECO:0000313" key="3">
    <source>
        <dbReference type="Proteomes" id="UP000441772"/>
    </source>
</evidence>
<dbReference type="AlphaFoldDB" id="A0A6I1GT90"/>
<feature type="compositionally biased region" description="Low complexity" evidence="1">
    <location>
        <begin position="21"/>
        <end position="38"/>
    </location>
</feature>
<sequence>MPMFHVNLQCLDLTVNPTDDTPAGRAASGSTSAAESPAVSGAPRTQPLDPSQPQPVPTLAEIDRRMTALDARLEAVAALQYRSRSIHPDEECYQLDGSTFISTDAFDTIAGADRSRYMAWKNGCIDDLAAEHWNEPQVMEYLASRSIDEGEGGECCYTDAQPIDYAQSCTYQMSDMLRRRSRDDESGGHDVDVAGDDSCHADCRADSVDNAAHSAPDWSAEAAAEDGLTHALYEHPDVDVVADETGRAVVISASHPERAATVDYRGGTWTVQPFDHDRPCSETATFSWRDVPQCRPDGGSETEQGRRFNAAFAAFAHAIEWVDGR</sequence>
<proteinExistence type="predicted"/>
<dbReference type="RefSeq" id="WP_152235231.1">
    <property type="nucleotide sequence ID" value="NZ_JBHSKZ010000063.1"/>
</dbReference>
<protein>
    <submittedName>
        <fullName evidence="2">Uncharacterized protein</fullName>
    </submittedName>
</protein>